<evidence type="ECO:0000256" key="11">
    <source>
        <dbReference type="ARBA" id="ARBA00066369"/>
    </source>
</evidence>
<comment type="pathway">
    <text evidence="7">Carbohydrate acid metabolism; 2-dehydro-3-deoxy-D-gluconate degradation; D-glyceraldehyde 3-phosphate and pyruvate from 2-dehydro-3-deoxy-D-gluconate: step 1/2.</text>
</comment>
<dbReference type="EMBL" id="SHKP01000010">
    <property type="protein sequence ID" value="RZT91956.1"/>
    <property type="molecule type" value="Genomic_DNA"/>
</dbReference>
<organism evidence="16 17">
    <name type="scientific">Rivibacter subsaxonicus</name>
    <dbReference type="NCBI Taxonomy" id="457575"/>
    <lineage>
        <taxon>Bacteria</taxon>
        <taxon>Pseudomonadati</taxon>
        <taxon>Pseudomonadota</taxon>
        <taxon>Betaproteobacteria</taxon>
        <taxon>Burkholderiales</taxon>
        <taxon>Rivibacter</taxon>
    </lineage>
</organism>
<dbReference type="GO" id="GO:0008673">
    <property type="term" value="F:2-dehydro-3-deoxygluconokinase activity"/>
    <property type="evidence" value="ECO:0007669"/>
    <property type="project" value="UniProtKB-EC"/>
</dbReference>
<keyword evidence="6" id="KW-0119">Carbohydrate metabolism</keyword>
<keyword evidence="17" id="KW-1185">Reference proteome</keyword>
<evidence type="ECO:0000256" key="14">
    <source>
        <dbReference type="ARBA" id="ARBA00080545"/>
    </source>
</evidence>
<dbReference type="PROSITE" id="PS00584">
    <property type="entry name" value="PFKB_KINASES_2"/>
    <property type="match status" value="1"/>
</dbReference>
<protein>
    <recommendedName>
        <fullName evidence="12">2-dehydro-3-deoxygluconokinase</fullName>
        <ecNumber evidence="11">2.7.1.45</ecNumber>
    </recommendedName>
    <alternativeName>
        <fullName evidence="13">2-keto-3-deoxygluconokinase</fullName>
    </alternativeName>
    <alternativeName>
        <fullName evidence="14">3-deoxy-2-oxo-D-gluconate kinase</fullName>
    </alternativeName>
    <alternativeName>
        <fullName evidence="8">KDG kinase</fullName>
    </alternativeName>
</protein>
<dbReference type="EC" id="2.7.1.45" evidence="11"/>
<dbReference type="InterPro" id="IPR029056">
    <property type="entry name" value="Ribokinase-like"/>
</dbReference>
<dbReference type="PANTHER" id="PTHR43085">
    <property type="entry name" value="HEXOKINASE FAMILY MEMBER"/>
    <property type="match status" value="1"/>
</dbReference>
<sequence length="312" mass="33373">MATPLNVALLGECMLELQGQAFGAMHQGFGGDTLNTAVYLARCADASALRCYYATALGDDALSSGLLSRWAAEGLDLSLVRRIPGRLPGLYMIELDECGERSFSFWRDSSAAKAYFDVELSPLECDPGQWDALYLSGTSLAILPASGRQRVFALMRTLRERGATVVFDNNFRARLWPDRAEARDCFEQALALASLALVTVDDHQLLLGVNSRDEALAHARELTAPELVIKRGAESTLVRSSGAGWLEVPTVPVATVVDTTAAGDSFAAGYLCRRLAGASAQQAALFGNQLAARVIQHHGAVIPRAAMADLAA</sequence>
<feature type="domain" description="Carbohydrate kinase PfkB" evidence="15">
    <location>
        <begin position="8"/>
        <end position="302"/>
    </location>
</feature>
<comment type="caution">
    <text evidence="16">The sequence shown here is derived from an EMBL/GenBank/DDBJ whole genome shotgun (WGS) entry which is preliminary data.</text>
</comment>
<evidence type="ECO:0000256" key="6">
    <source>
        <dbReference type="ARBA" id="ARBA00023277"/>
    </source>
</evidence>
<dbReference type="InterPro" id="IPR002173">
    <property type="entry name" value="Carboh/pur_kinase_PfkB_CS"/>
</dbReference>
<dbReference type="Gene3D" id="3.40.1190.20">
    <property type="match status" value="1"/>
</dbReference>
<gene>
    <name evidence="16" type="ORF">EV670_3633</name>
</gene>
<keyword evidence="5" id="KW-0067">ATP-binding</keyword>
<evidence type="ECO:0000256" key="3">
    <source>
        <dbReference type="ARBA" id="ARBA00022741"/>
    </source>
</evidence>
<keyword evidence="3" id="KW-0547">Nucleotide-binding</keyword>
<evidence type="ECO:0000256" key="4">
    <source>
        <dbReference type="ARBA" id="ARBA00022777"/>
    </source>
</evidence>
<dbReference type="GO" id="GO:0005829">
    <property type="term" value="C:cytosol"/>
    <property type="evidence" value="ECO:0007669"/>
    <property type="project" value="TreeGrafter"/>
</dbReference>
<evidence type="ECO:0000256" key="9">
    <source>
        <dbReference type="ARBA" id="ARBA00050729"/>
    </source>
</evidence>
<evidence type="ECO:0000256" key="2">
    <source>
        <dbReference type="ARBA" id="ARBA00022679"/>
    </source>
</evidence>
<name>A0A4Q7V5X6_9BURK</name>
<evidence type="ECO:0000256" key="1">
    <source>
        <dbReference type="ARBA" id="ARBA00010688"/>
    </source>
</evidence>
<dbReference type="OrthoDB" id="9795789at2"/>
<dbReference type="Pfam" id="PF00294">
    <property type="entry name" value="PfkB"/>
    <property type="match status" value="1"/>
</dbReference>
<evidence type="ECO:0000313" key="16">
    <source>
        <dbReference type="EMBL" id="RZT91956.1"/>
    </source>
</evidence>
<dbReference type="GO" id="GO:0019698">
    <property type="term" value="P:D-galacturonate catabolic process"/>
    <property type="evidence" value="ECO:0007669"/>
    <property type="project" value="TreeGrafter"/>
</dbReference>
<evidence type="ECO:0000256" key="13">
    <source>
        <dbReference type="ARBA" id="ARBA00075711"/>
    </source>
</evidence>
<dbReference type="AlphaFoldDB" id="A0A4Q7V5X6"/>
<dbReference type="GO" id="GO:0042840">
    <property type="term" value="P:D-glucuronate catabolic process"/>
    <property type="evidence" value="ECO:0007669"/>
    <property type="project" value="TreeGrafter"/>
</dbReference>
<dbReference type="Proteomes" id="UP000293671">
    <property type="component" value="Unassembled WGS sequence"/>
</dbReference>
<keyword evidence="4 16" id="KW-0418">Kinase</keyword>
<dbReference type="GO" id="GO:0006974">
    <property type="term" value="P:DNA damage response"/>
    <property type="evidence" value="ECO:0007669"/>
    <property type="project" value="TreeGrafter"/>
</dbReference>
<evidence type="ECO:0000256" key="12">
    <source>
        <dbReference type="ARBA" id="ARBA00067931"/>
    </source>
</evidence>
<dbReference type="InterPro" id="IPR011611">
    <property type="entry name" value="PfkB_dom"/>
</dbReference>
<accession>A0A4Q7V5X6</accession>
<evidence type="ECO:0000313" key="17">
    <source>
        <dbReference type="Proteomes" id="UP000293671"/>
    </source>
</evidence>
<reference evidence="16 17" key="1">
    <citation type="submission" date="2019-02" db="EMBL/GenBank/DDBJ databases">
        <title>Genomic Encyclopedia of Type Strains, Phase IV (KMG-IV): sequencing the most valuable type-strain genomes for metagenomic binning, comparative biology and taxonomic classification.</title>
        <authorList>
            <person name="Goeker M."/>
        </authorList>
    </citation>
    <scope>NUCLEOTIDE SEQUENCE [LARGE SCALE GENOMIC DNA]</scope>
    <source>
        <strain evidence="16 17">DSM 19570</strain>
    </source>
</reference>
<comment type="function">
    <text evidence="10">Catalyzes the phosphorylation of 2-keto-3-deoxygluconate (KDG) to produce 2-keto-3-deoxy-6-phosphogluconate (KDPG).</text>
</comment>
<evidence type="ECO:0000256" key="10">
    <source>
        <dbReference type="ARBA" id="ARBA00054997"/>
    </source>
</evidence>
<proteinExistence type="inferred from homology"/>
<dbReference type="GO" id="GO:0005524">
    <property type="term" value="F:ATP binding"/>
    <property type="evidence" value="ECO:0007669"/>
    <property type="project" value="UniProtKB-KW"/>
</dbReference>
<evidence type="ECO:0000256" key="8">
    <source>
        <dbReference type="ARBA" id="ARBA00044254"/>
    </source>
</evidence>
<evidence type="ECO:0000259" key="15">
    <source>
        <dbReference type="Pfam" id="PF00294"/>
    </source>
</evidence>
<keyword evidence="2" id="KW-0808">Transferase</keyword>
<comment type="similarity">
    <text evidence="1">Belongs to the carbohydrate kinase PfkB family.</text>
</comment>
<evidence type="ECO:0000256" key="5">
    <source>
        <dbReference type="ARBA" id="ARBA00022840"/>
    </source>
</evidence>
<comment type="catalytic activity">
    <reaction evidence="9">
        <text>2-dehydro-3-deoxy-D-gluconate + ATP = 2-dehydro-3-deoxy-6-phospho-D-gluconate + ADP + H(+)</text>
        <dbReference type="Rhea" id="RHEA:14797"/>
        <dbReference type="ChEBI" id="CHEBI:15378"/>
        <dbReference type="ChEBI" id="CHEBI:30616"/>
        <dbReference type="ChEBI" id="CHEBI:57569"/>
        <dbReference type="ChEBI" id="CHEBI:57990"/>
        <dbReference type="ChEBI" id="CHEBI:456216"/>
        <dbReference type="EC" id="2.7.1.45"/>
    </reaction>
</comment>
<dbReference type="CDD" id="cd01166">
    <property type="entry name" value="KdgK"/>
    <property type="match status" value="1"/>
</dbReference>
<dbReference type="FunFam" id="3.40.1190.20:FF:000011">
    <property type="entry name" value="2-dehydro-3-deoxygluconokinase, putative"/>
    <property type="match status" value="1"/>
</dbReference>
<dbReference type="SUPFAM" id="SSF53613">
    <property type="entry name" value="Ribokinase-like"/>
    <property type="match status" value="1"/>
</dbReference>
<dbReference type="RefSeq" id="WP_130434798.1">
    <property type="nucleotide sequence ID" value="NZ_SHKP01000010.1"/>
</dbReference>
<dbReference type="InterPro" id="IPR050306">
    <property type="entry name" value="PfkB_Carbo_kinase"/>
</dbReference>
<evidence type="ECO:0000256" key="7">
    <source>
        <dbReference type="ARBA" id="ARBA00043951"/>
    </source>
</evidence>
<dbReference type="PANTHER" id="PTHR43085:SF15">
    <property type="entry name" value="2-DEHYDRO-3-DEOXYGLUCONOKINASE"/>
    <property type="match status" value="1"/>
</dbReference>